<feature type="domain" description="Phosphatidic acid phosphatase type 2/haloperoxidase" evidence="3">
    <location>
        <begin position="145"/>
        <end position="246"/>
    </location>
</feature>
<keyword evidence="2" id="KW-0472">Membrane</keyword>
<sequence>MLADRTPAGPAAPPLLRPADDPGAGADPGLSAADIDRGLARLDPLTVRPRTSSRVLCVVFGLLLLAAAAGVWWLGVRTVDGQSYDDMVYTYLPDMLPGWMAPAIGVFAVSLVVEVVAALLAVGALASAVARRRWWLIGQAAAFGLLCLAVSRLKYVLPRPFLVYTESNAVNSAPSGHTILAAAAGMALLLTVPRVGRAIVAVLGAAFAFLVAVSVIDAHWHRTTDVVMALLLTGGLALLALAFTRTSGMDAPGGRASSPAVQIVGTVMVTGGVMASLYAAYLIWQIQPGLELSAEWARSGACASTVALTAGVTLLVFGLVLAMRQITAAPLSRAGLVGAPPAPPHR</sequence>
<comment type="caution">
    <text evidence="4">The sequence shown here is derived from an EMBL/GenBank/DDBJ whole genome shotgun (WGS) entry which is preliminary data.</text>
</comment>
<evidence type="ECO:0000256" key="2">
    <source>
        <dbReference type="SAM" id="Phobius"/>
    </source>
</evidence>
<feature type="transmembrane region" description="Helical" evidence="2">
    <location>
        <begin position="296"/>
        <end position="323"/>
    </location>
</feature>
<dbReference type="RefSeq" id="WP_219083299.1">
    <property type="nucleotide sequence ID" value="NZ_JAHBBD010000038.1"/>
</dbReference>
<feature type="transmembrane region" description="Helical" evidence="2">
    <location>
        <begin position="226"/>
        <end position="243"/>
    </location>
</feature>
<feature type="transmembrane region" description="Helical" evidence="2">
    <location>
        <begin position="173"/>
        <end position="192"/>
    </location>
</feature>
<evidence type="ECO:0000313" key="5">
    <source>
        <dbReference type="Proteomes" id="UP000812844"/>
    </source>
</evidence>
<keyword evidence="2" id="KW-0812">Transmembrane</keyword>
<dbReference type="InterPro" id="IPR000326">
    <property type="entry name" value="PAP2/HPO"/>
</dbReference>
<feature type="transmembrane region" description="Helical" evidence="2">
    <location>
        <begin position="55"/>
        <end position="76"/>
    </location>
</feature>
<feature type="transmembrane region" description="Helical" evidence="2">
    <location>
        <begin position="96"/>
        <end position="122"/>
    </location>
</feature>
<keyword evidence="2" id="KW-1133">Transmembrane helix</keyword>
<keyword evidence="5" id="KW-1185">Reference proteome</keyword>
<accession>A0ABS6WB85</accession>
<feature type="transmembrane region" description="Helical" evidence="2">
    <location>
        <begin position="263"/>
        <end position="284"/>
    </location>
</feature>
<evidence type="ECO:0000256" key="1">
    <source>
        <dbReference type="SAM" id="MobiDB-lite"/>
    </source>
</evidence>
<dbReference type="Proteomes" id="UP000812844">
    <property type="component" value="Unassembled WGS sequence"/>
</dbReference>
<feature type="transmembrane region" description="Helical" evidence="2">
    <location>
        <begin position="199"/>
        <end position="220"/>
    </location>
</feature>
<dbReference type="Pfam" id="PF01569">
    <property type="entry name" value="PAP2"/>
    <property type="match status" value="1"/>
</dbReference>
<evidence type="ECO:0000259" key="3">
    <source>
        <dbReference type="Pfam" id="PF01569"/>
    </source>
</evidence>
<proteinExistence type="predicted"/>
<organism evidence="4 5">
    <name type="scientific">Bifidobacterium phasiani</name>
    <dbReference type="NCBI Taxonomy" id="2834431"/>
    <lineage>
        <taxon>Bacteria</taxon>
        <taxon>Bacillati</taxon>
        <taxon>Actinomycetota</taxon>
        <taxon>Actinomycetes</taxon>
        <taxon>Bifidobacteriales</taxon>
        <taxon>Bifidobacteriaceae</taxon>
        <taxon>Bifidobacterium</taxon>
    </lineage>
</organism>
<protein>
    <submittedName>
        <fullName evidence="4">Phosphatase PAP2 family protein</fullName>
    </submittedName>
</protein>
<name>A0ABS6WB85_9BIFI</name>
<feature type="region of interest" description="Disordered" evidence="1">
    <location>
        <begin position="1"/>
        <end position="20"/>
    </location>
</feature>
<gene>
    <name evidence="4" type="ORF">KIH73_10540</name>
</gene>
<dbReference type="EMBL" id="JAHBBD010000038">
    <property type="protein sequence ID" value="MBW3083781.1"/>
    <property type="molecule type" value="Genomic_DNA"/>
</dbReference>
<evidence type="ECO:0000313" key="4">
    <source>
        <dbReference type="EMBL" id="MBW3083781.1"/>
    </source>
</evidence>
<feature type="transmembrane region" description="Helical" evidence="2">
    <location>
        <begin position="134"/>
        <end position="153"/>
    </location>
</feature>
<dbReference type="CDD" id="cd01610">
    <property type="entry name" value="PAP2_like"/>
    <property type="match status" value="1"/>
</dbReference>
<reference evidence="4 5" key="1">
    <citation type="submission" date="2021-05" db="EMBL/GenBank/DDBJ databases">
        <title>Phylogenetic classification of ten novel species belonging to the genus Bifidobacterium comprising B. colchicus sp. nov., B. abeli sp. nov., B. bicoloris sp. nov., B. guerezis sp. nov., B. rosaliae sp. nov., B. santillanensis sp. nov., B. argentati sp. nov., B. amazzoni sp. nov., B. pluviali sp. nov., and B. pinnaculum sp. nov.</title>
        <authorList>
            <person name="Lugli G.A."/>
            <person name="Ruiz Garcia L."/>
            <person name="Margolles A."/>
            <person name="Ventura M."/>
        </authorList>
    </citation>
    <scope>NUCLEOTIDE SEQUENCE [LARGE SCALE GENOMIC DNA]</scope>
    <source>
        <strain evidence="4 5">6T3</strain>
    </source>
</reference>